<dbReference type="OrthoDB" id="330388at2759"/>
<gene>
    <name evidence="7" type="ORF">TGDOM2_288820</name>
</gene>
<dbReference type="VEuPathDB" id="ToxoDB:TGDOM2_288820"/>
<dbReference type="GO" id="GO:0015095">
    <property type="term" value="F:magnesium ion transmembrane transporter activity"/>
    <property type="evidence" value="ECO:0007669"/>
    <property type="project" value="InterPro"/>
</dbReference>
<dbReference type="Gene3D" id="1.10.3730.20">
    <property type="match status" value="2"/>
</dbReference>
<dbReference type="PANTHER" id="PTHR12570">
    <property type="match status" value="1"/>
</dbReference>
<feature type="region of interest" description="Disordered" evidence="5">
    <location>
        <begin position="373"/>
        <end position="442"/>
    </location>
</feature>
<evidence type="ECO:0000256" key="3">
    <source>
        <dbReference type="ARBA" id="ARBA00022989"/>
    </source>
</evidence>
<dbReference type="InterPro" id="IPR008521">
    <property type="entry name" value="Mg_trans_NIPA"/>
</dbReference>
<feature type="transmembrane region" description="Helical" evidence="6">
    <location>
        <begin position="78"/>
        <end position="99"/>
    </location>
</feature>
<feature type="compositionally biased region" description="Polar residues" evidence="5">
    <location>
        <begin position="519"/>
        <end position="533"/>
    </location>
</feature>
<dbReference type="AlphaFoldDB" id="A0A086KED2"/>
<feature type="transmembrane region" description="Helical" evidence="6">
    <location>
        <begin position="105"/>
        <end position="125"/>
    </location>
</feature>
<dbReference type="InterPro" id="IPR037185">
    <property type="entry name" value="EmrE-like"/>
</dbReference>
<dbReference type="PANTHER" id="PTHR12570:SF65">
    <property type="entry name" value="MAGNESIUM TRANSPORTER NIPA9-RELATED"/>
    <property type="match status" value="1"/>
</dbReference>
<feature type="transmembrane region" description="Helical" evidence="6">
    <location>
        <begin position="283"/>
        <end position="305"/>
    </location>
</feature>
<feature type="compositionally biased region" description="Basic and acidic residues" evidence="5">
    <location>
        <begin position="680"/>
        <end position="690"/>
    </location>
</feature>
<dbReference type="Proteomes" id="UP000028837">
    <property type="component" value="Unassembled WGS sequence"/>
</dbReference>
<dbReference type="GO" id="GO:0016020">
    <property type="term" value="C:membrane"/>
    <property type="evidence" value="ECO:0007669"/>
    <property type="project" value="UniProtKB-SubCell"/>
</dbReference>
<feature type="compositionally biased region" description="Basic and acidic residues" evidence="5">
    <location>
        <begin position="414"/>
        <end position="442"/>
    </location>
</feature>
<feature type="transmembrane region" description="Helical" evidence="6">
    <location>
        <begin position="172"/>
        <end position="195"/>
    </location>
</feature>
<dbReference type="Pfam" id="PF05653">
    <property type="entry name" value="Mg_trans_NIPA"/>
    <property type="match status" value="1"/>
</dbReference>
<name>A0A086KED2_TOXGO</name>
<dbReference type="EMBL" id="AHZU02000570">
    <property type="protein sequence ID" value="KFG42750.1"/>
    <property type="molecule type" value="Genomic_DNA"/>
</dbReference>
<keyword evidence="4 6" id="KW-0472">Membrane</keyword>
<evidence type="ECO:0000256" key="1">
    <source>
        <dbReference type="ARBA" id="ARBA00004141"/>
    </source>
</evidence>
<comment type="subcellular location">
    <subcellularLocation>
        <location evidence="1">Membrane</location>
        <topology evidence="1">Multi-pass membrane protein</topology>
    </subcellularLocation>
</comment>
<organism evidence="7 8">
    <name type="scientific">Toxoplasma gondii GAB2-2007-GAL-DOM2</name>
    <dbReference type="NCBI Taxonomy" id="1130820"/>
    <lineage>
        <taxon>Eukaryota</taxon>
        <taxon>Sar</taxon>
        <taxon>Alveolata</taxon>
        <taxon>Apicomplexa</taxon>
        <taxon>Conoidasida</taxon>
        <taxon>Coccidia</taxon>
        <taxon>Eucoccidiorida</taxon>
        <taxon>Eimeriorina</taxon>
        <taxon>Sarcocystidae</taxon>
        <taxon>Toxoplasma</taxon>
    </lineage>
</organism>
<evidence type="ECO:0000256" key="2">
    <source>
        <dbReference type="ARBA" id="ARBA00022692"/>
    </source>
</evidence>
<feature type="transmembrane region" description="Helical" evidence="6">
    <location>
        <begin position="249"/>
        <end position="271"/>
    </location>
</feature>
<accession>A0A086KED2</accession>
<feature type="transmembrane region" description="Helical" evidence="6">
    <location>
        <begin position="311"/>
        <end position="330"/>
    </location>
</feature>
<feature type="compositionally biased region" description="Basic and acidic residues" evidence="5">
    <location>
        <begin position="599"/>
        <end position="611"/>
    </location>
</feature>
<feature type="transmembrane region" description="Helical" evidence="6">
    <location>
        <begin position="132"/>
        <end position="152"/>
    </location>
</feature>
<evidence type="ECO:0000256" key="5">
    <source>
        <dbReference type="SAM" id="MobiDB-lite"/>
    </source>
</evidence>
<keyword evidence="3 6" id="KW-1133">Transmembrane helix</keyword>
<evidence type="ECO:0000313" key="7">
    <source>
        <dbReference type="EMBL" id="KFG42750.1"/>
    </source>
</evidence>
<protein>
    <submittedName>
        <fullName evidence="7">Magnesium transporter NIPA</fullName>
    </submittedName>
</protein>
<comment type="caution">
    <text evidence="7">The sequence shown here is derived from an EMBL/GenBank/DDBJ whole genome shotgun (WGS) entry which is preliminary data.</text>
</comment>
<feature type="compositionally biased region" description="Basic and acidic residues" evidence="5">
    <location>
        <begin position="634"/>
        <end position="663"/>
    </location>
</feature>
<proteinExistence type="predicted"/>
<feature type="compositionally biased region" description="Basic and acidic residues" evidence="5">
    <location>
        <begin position="728"/>
        <end position="741"/>
    </location>
</feature>
<dbReference type="SUPFAM" id="SSF103481">
    <property type="entry name" value="Multidrug resistance efflux transporter EmrE"/>
    <property type="match status" value="2"/>
</dbReference>
<feature type="region of interest" description="Disordered" evidence="5">
    <location>
        <begin position="481"/>
        <end position="751"/>
    </location>
</feature>
<evidence type="ECO:0000313" key="8">
    <source>
        <dbReference type="Proteomes" id="UP000028837"/>
    </source>
</evidence>
<feature type="transmembrane region" description="Helical" evidence="6">
    <location>
        <begin position="34"/>
        <end position="57"/>
    </location>
</feature>
<evidence type="ECO:0000256" key="4">
    <source>
        <dbReference type="ARBA" id="ARBA00023136"/>
    </source>
</evidence>
<evidence type="ECO:0000256" key="6">
    <source>
        <dbReference type="SAM" id="Phobius"/>
    </source>
</evidence>
<keyword evidence="2 6" id="KW-0812">Transmembrane</keyword>
<sequence length="751" mass="79827">MADIPGGSLRAASAAVSSESVSALAVDTDTDLSALWPVGVCVIIVGSFAGAAGDILIRRSFLRMGGCLRLGSVVKNPGWVWGMLLTAVLDPISTFVALLFAPATIVAPFAGMHIFWGCVLAVVCLKERMRVWDVAGAALIILGITLIVIFSGKEQVISSVSDFATYLPLPGAIAYMCVTSAVSLVASLLSADRVIARLFPPSQHPGRGMVVQRIALSSASGIVGGATNIGAKALVIALAGFLAHPRETLASWSTYLIVFIAAFLGLFQLYYLNMALRKYEASYVVPMINSFLIASGSVGGILILQEHPDNWAAFFCGLSLVVCGVFVLSGSKAAGPGGSSGASGPRMQASIAAGELVRLASFVSFGDNGADAYEPKRSRRHSLQLGSRDFSTPKGEERVGGGLRAVGELGKTSPRGEREEEAAERMSRSRHSEALEETLGKSECSRERAAVDGRRNCLASRGKGGVDGGDLAEGDLEAAVSHDDEAAELPPTRYREQPLVRGAAAASQEEEELKGMSGSDVQNARKNGNASRTGDTHVGQEGLRLREEARPKSPVGRHTRGEVPPFVRALSATGESCGCESDAGRFEGRAPTPEVSRQLSERRGRTEKNASDRGATSPRRVSKLSSSNKFLRHASPERSRGKGRGVDEVRGDKRQANGVERLRLSSSAKDLTGGRRHMSRERSVSRDRLPRHNNPVKAAACHWRSASPGNLPGVRTPDFAGDWTPDAARSRECHSEFRSGDTPRNQRKSAF</sequence>
<reference evidence="7 8" key="1">
    <citation type="submission" date="2014-02" db="EMBL/GenBank/DDBJ databases">
        <authorList>
            <person name="Sibley D."/>
            <person name="Venepally P."/>
            <person name="Karamycheva S."/>
            <person name="Hadjithomas M."/>
            <person name="Khan A."/>
            <person name="Brunk B."/>
            <person name="Roos D."/>
            <person name="Caler E."/>
            <person name="Lorenzi H."/>
        </authorList>
    </citation>
    <scope>NUCLEOTIDE SEQUENCE [LARGE SCALE GENOMIC DNA]</scope>
    <source>
        <strain evidence="7 8">GAB2-2007-GAL-DOM2</strain>
    </source>
</reference>